<dbReference type="InterPro" id="IPR041679">
    <property type="entry name" value="DNA2/NAM7-like_C"/>
</dbReference>
<dbReference type="Gene3D" id="3.10.620.30">
    <property type="match status" value="1"/>
</dbReference>
<dbReference type="InterPro" id="IPR045055">
    <property type="entry name" value="DNA2/NAM7-like"/>
</dbReference>
<sequence>MSYLQNDPLAMNGAIAADPVAPEAKIRIDIEADATTGYAAIQNAVPVVRALRLTNLMAEAVENLEVVVSCSPAFARGLKLRFDKLAAGETRRISPLDLQPDHAFLADLKESVNASVRVVAEAGGQELAAASRPVQVLAYDQWAGTRALPELLAAFCMPNNPAIDVLIGKASRLLRASHPELSMNGYQSKNRDVVWKQVSSIYSTIAAENLQYVEPPASFGSDGQKIRTPDRIFDARVATCLDLAMLFASCLEQAGLRPVILLKEGHAWVGVWLHLASFSDALIDDVQAIRKRVDSGEFLVFETTGAARHASSRPSLRIAMEQGHAHLLEDASFRYAIDIHRAREVQIKPLPSRALPLIPGELAPEDAPAAIEPMPLLPPLDSDSLAPLDVRADDTPEGRLSTWKSRLLDLTLRNRLLNFKPTKATLQLVAPELARLEDALADGAEFKIRPLPDLMEGADPRMAEVHTQRAGSTPLDDMALEALGNRELLARASKEALDGNLLAIYSAARTGLEEGGANTLYLAMGLLRWTEAEKADAVHLAPLLLIPVTLQRQSVRSGFRLIRHDDEAIVNPTLLHLLKTSFELKVAGLDVVPTDDKGVDVAQVLQSFRLAVREIAQWEVLEQAHLGIFSFTKYLMWKDLQDRTEQLKQSRVVRHLIDKPGEAFAREGTDGEFDRLDITHRPQDILTPLLSDSSQLKAICAVDAGRDLVLEGPPGTGKSQTITNLIAHSLAKGKTVLFVSEKMAALEVVHRRLSSIGLGPFCLELHSSKAKKTDVLQQLGKSLAISAQRTADDWAREAGRLGQLRQSLNGLVDSLHHEYPNGFTVFEATGTCIAHTGKEASAMPWLDPLTHDRADLDRLEETARRMASLAGALPTLENHPLSLIGQTDWSNSWQDTVLAAAQSLDAAIRSLQEKSLALGSLTGQPTTGLSLDAYAALDQLADVLLLAPGVPAGLAGQAHDPGARARVHALAQHGLARNQHWQQIGPGWTEQVATLNAVELQGQWAQASSDWWPKSMLAQRALIGRLSGFRTDSQRPSEADVQALLAPLAALNEEDRVLRSLQADAEALLQESYAGLKTDWASLAAHELWAKKFADAVTRVAGADLAQVNPLHQALGPLVSSNRAALAVGGQAGRALLAYRDAWREFSQKQGALETLAQPVDPLQGPDGAQGALERIQGVLSAWQLNRRLIQPWCLWRNVREQAMDQGLQALVASLENGEVPLGEVESHFKFSYRNWWLKKTIDRDPLLRGFSSADHARKIHEFRDADVRFQKLTEHYIVATLSGHIPSLAGSAVGPDSELGRLRRELQKKSRQMPVRQLVRGLPTLLPKLKPCLLMSPLSVAQYLDAGYAPFDLVVFDEASQIPVWDAIGAIARGRQLVVVGDAKQLPPTSFFSKSGDPEGGTHGMGEEPVEDLESILDECLGAGMNRLSLQWHYRSRHESLITFSNVNYYESSLVTFPSPVTDDSAVRFEHVAGVYDRGGSRTNRLEADAIVEGISAHYLSPQKKHLTLGVVTFNQPQQLLIETLVDARRRASPELDRAIAARANEPLFIKNLENVQGDERDVILFSITYGPDVAGKTTMNFGPLNGEGGQRRLNVAISRAREAVVIYSTLRPEQIDLARVRAAGVRDLKHYLEFAIKGYRALAEQSLPTGQEPDSPFEVAVIRLLRKHGWEVHPQVGCSGYRIDIGVVDPRAPGRYLAGIECDGATYHSAATARDRDRLRQHVLEGLGWHILRIWSTDWWLNPEGEIDKISQRLKALVAMPDDTQAASAVQVPVALQADPEPAPESEAAQGLPMEPDGFPSEEEILAIYRPTSLPAGDPLRFHDASALPDLAGHLAHVIEAEGPLTETALFRKVAHAWGIGRIGAKVSERLRTLTPERFVRTIEEEAIFYWPAQSDTQSWEQFRIADASEPSRRHVDEVCLEELSALAHHVLQQAGASSRQDAARSVCLLLGMNRVPEEAEARANEAMNRLIASELVVEIEGQVRLVE</sequence>
<evidence type="ECO:0000259" key="2">
    <source>
        <dbReference type="Pfam" id="PF13086"/>
    </source>
</evidence>
<protein>
    <submittedName>
        <fullName evidence="5">DUF3320 domain-containing protein</fullName>
    </submittedName>
</protein>
<dbReference type="PANTHER" id="PTHR10887">
    <property type="entry name" value="DNA2/NAM7 HELICASE FAMILY"/>
    <property type="match status" value="1"/>
</dbReference>
<dbReference type="GO" id="GO:0004386">
    <property type="term" value="F:helicase activity"/>
    <property type="evidence" value="ECO:0007669"/>
    <property type="project" value="InterPro"/>
</dbReference>
<feature type="domain" description="Restriction endonuclease type II-like" evidence="4">
    <location>
        <begin position="1659"/>
        <end position="1756"/>
    </location>
</feature>
<dbReference type="InterPro" id="IPR025103">
    <property type="entry name" value="DUF4011"/>
</dbReference>
<name>A0AAU7LNC2_9BURK</name>
<dbReference type="Gene3D" id="3.40.960.10">
    <property type="entry name" value="VSR Endonuclease"/>
    <property type="match status" value="1"/>
</dbReference>
<dbReference type="FunFam" id="3.40.960.10:FF:000002">
    <property type="entry name" value="DNA helicase related protein"/>
    <property type="match status" value="1"/>
</dbReference>
<dbReference type="Gene3D" id="3.40.50.300">
    <property type="entry name" value="P-loop containing nucleotide triphosphate hydrolases"/>
    <property type="match status" value="3"/>
</dbReference>
<reference evidence="5" key="1">
    <citation type="submission" date="2024-05" db="EMBL/GenBank/DDBJ databases">
        <authorList>
            <person name="Bunk B."/>
            <person name="Swiderski J."/>
            <person name="Sproer C."/>
            <person name="Thiel V."/>
        </authorList>
    </citation>
    <scope>NUCLEOTIDE SEQUENCE</scope>
    <source>
        <strain evidence="5">DSM 17735</strain>
    </source>
</reference>
<dbReference type="Pfam" id="PF13086">
    <property type="entry name" value="AAA_11"/>
    <property type="match status" value="1"/>
</dbReference>
<evidence type="ECO:0000259" key="3">
    <source>
        <dbReference type="Pfam" id="PF13087"/>
    </source>
</evidence>
<feature type="domain" description="DUF3320" evidence="1">
    <location>
        <begin position="1823"/>
        <end position="1870"/>
    </location>
</feature>
<dbReference type="InterPro" id="IPR021754">
    <property type="entry name" value="DUF3320"/>
</dbReference>
<organism evidence="5">
    <name type="scientific">Polaromonas hydrogenivorans</name>
    <dbReference type="NCBI Taxonomy" id="335476"/>
    <lineage>
        <taxon>Bacteria</taxon>
        <taxon>Pseudomonadati</taxon>
        <taxon>Pseudomonadota</taxon>
        <taxon>Betaproteobacteria</taxon>
        <taxon>Burkholderiales</taxon>
        <taxon>Comamonadaceae</taxon>
        <taxon>Polaromonas</taxon>
    </lineage>
</organism>
<dbReference type="Pfam" id="PF13087">
    <property type="entry name" value="AAA_12"/>
    <property type="match status" value="1"/>
</dbReference>
<dbReference type="InterPro" id="IPR027417">
    <property type="entry name" value="P-loop_NTPase"/>
</dbReference>
<dbReference type="PANTHER" id="PTHR10887:SF495">
    <property type="entry name" value="HELICASE SENATAXIN ISOFORM X1-RELATED"/>
    <property type="match status" value="1"/>
</dbReference>
<gene>
    <name evidence="5" type="ORF">ABLV49_14795</name>
</gene>
<dbReference type="SUPFAM" id="SSF52540">
    <property type="entry name" value="P-loop containing nucleoside triphosphate hydrolases"/>
    <property type="match status" value="1"/>
</dbReference>
<proteinExistence type="predicted"/>
<evidence type="ECO:0000259" key="4">
    <source>
        <dbReference type="Pfam" id="PF18741"/>
    </source>
</evidence>
<dbReference type="InterPro" id="IPR047187">
    <property type="entry name" value="SF1_C_Upf1"/>
</dbReference>
<evidence type="ECO:0000313" key="5">
    <source>
        <dbReference type="EMBL" id="XBP69162.1"/>
    </source>
</evidence>
<dbReference type="InterPro" id="IPR011335">
    <property type="entry name" value="Restrct_endonuc-II-like"/>
</dbReference>
<dbReference type="SUPFAM" id="SSF52980">
    <property type="entry name" value="Restriction endonuclease-like"/>
    <property type="match status" value="1"/>
</dbReference>
<dbReference type="RefSeq" id="WP_349277559.1">
    <property type="nucleotide sequence ID" value="NZ_CBCSCU010000003.1"/>
</dbReference>
<feature type="domain" description="DNA2/NAM7 helicase helicase" evidence="2">
    <location>
        <begin position="1349"/>
        <end position="1391"/>
    </location>
</feature>
<dbReference type="InterPro" id="IPR049468">
    <property type="entry name" value="Restrct_endonuc-II-like_dom"/>
</dbReference>
<dbReference type="EMBL" id="CP157675">
    <property type="protein sequence ID" value="XBP69162.1"/>
    <property type="molecule type" value="Genomic_DNA"/>
</dbReference>
<accession>A0AAU7LNC2</accession>
<feature type="domain" description="DNA2/NAM7 helicase-like C-terminal" evidence="3">
    <location>
        <begin position="1417"/>
        <end position="1608"/>
    </location>
</feature>
<dbReference type="Pfam" id="PF13195">
    <property type="entry name" value="DUF4011"/>
    <property type="match status" value="1"/>
</dbReference>
<dbReference type="Pfam" id="PF11784">
    <property type="entry name" value="DUF3320"/>
    <property type="match status" value="1"/>
</dbReference>
<dbReference type="Pfam" id="PF18741">
    <property type="entry name" value="MTES_1575"/>
    <property type="match status" value="1"/>
</dbReference>
<dbReference type="CDD" id="cd18808">
    <property type="entry name" value="SF1_C_Upf1"/>
    <property type="match status" value="1"/>
</dbReference>
<dbReference type="FunFam" id="3.40.50.300:FF:002063">
    <property type="entry name" value="DNA helicase related protein"/>
    <property type="match status" value="1"/>
</dbReference>
<evidence type="ECO:0000259" key="1">
    <source>
        <dbReference type="Pfam" id="PF11784"/>
    </source>
</evidence>
<dbReference type="InterPro" id="IPR041677">
    <property type="entry name" value="DNA2/NAM7_AAA_11"/>
</dbReference>